<dbReference type="InterPro" id="IPR036397">
    <property type="entry name" value="RNaseH_sf"/>
</dbReference>
<feature type="domain" description="Exonuclease" evidence="4">
    <location>
        <begin position="80"/>
        <end position="263"/>
    </location>
</feature>
<dbReference type="Proteomes" id="UP001176961">
    <property type="component" value="Unassembled WGS sequence"/>
</dbReference>
<evidence type="ECO:0000256" key="3">
    <source>
        <dbReference type="ARBA" id="ARBA00022839"/>
    </source>
</evidence>
<organism evidence="5 6">
    <name type="scientific">Cylicocyclus nassatus</name>
    <name type="common">Nematode worm</name>
    <dbReference type="NCBI Taxonomy" id="53992"/>
    <lineage>
        <taxon>Eukaryota</taxon>
        <taxon>Metazoa</taxon>
        <taxon>Ecdysozoa</taxon>
        <taxon>Nematoda</taxon>
        <taxon>Chromadorea</taxon>
        <taxon>Rhabditida</taxon>
        <taxon>Rhabditina</taxon>
        <taxon>Rhabditomorpha</taxon>
        <taxon>Strongyloidea</taxon>
        <taxon>Strongylidae</taxon>
        <taxon>Cylicocyclus</taxon>
    </lineage>
</organism>
<comment type="caution">
    <text evidence="5">The sequence shown here is derived from an EMBL/GenBank/DDBJ whole genome shotgun (WGS) entry which is preliminary data.</text>
</comment>
<keyword evidence="2" id="KW-0378">Hydrolase</keyword>
<name>A0AA36DMJ9_CYLNA</name>
<dbReference type="InterPro" id="IPR051274">
    <property type="entry name" value="3-5_Exoribonuclease"/>
</dbReference>
<protein>
    <recommendedName>
        <fullName evidence="4">Exonuclease domain-containing protein</fullName>
    </recommendedName>
</protein>
<dbReference type="InterPro" id="IPR013520">
    <property type="entry name" value="Ribonucl_H"/>
</dbReference>
<gene>
    <name evidence="5" type="ORF">CYNAS_LOCUS1181</name>
</gene>
<evidence type="ECO:0000256" key="2">
    <source>
        <dbReference type="ARBA" id="ARBA00022801"/>
    </source>
</evidence>
<dbReference type="EMBL" id="CATQJL010000001">
    <property type="protein sequence ID" value="CAJ0589198.1"/>
    <property type="molecule type" value="Genomic_DNA"/>
</dbReference>
<dbReference type="SUPFAM" id="SSF53098">
    <property type="entry name" value="Ribonuclease H-like"/>
    <property type="match status" value="1"/>
</dbReference>
<dbReference type="Pfam" id="PF00929">
    <property type="entry name" value="RNase_T"/>
    <property type="match status" value="1"/>
</dbReference>
<keyword evidence="1" id="KW-0540">Nuclease</keyword>
<dbReference type="GO" id="GO:0000175">
    <property type="term" value="F:3'-5'-RNA exonuclease activity"/>
    <property type="evidence" value="ECO:0007669"/>
    <property type="project" value="InterPro"/>
</dbReference>
<evidence type="ECO:0000259" key="4">
    <source>
        <dbReference type="SMART" id="SM00479"/>
    </source>
</evidence>
<evidence type="ECO:0000313" key="6">
    <source>
        <dbReference type="Proteomes" id="UP001176961"/>
    </source>
</evidence>
<dbReference type="AlphaFoldDB" id="A0AA36DMJ9"/>
<sequence>MSVLCSHTLSSLLTSASLYRCPYFLFATTSSCKKGPRKTPFVNKREALAVQTISRREPSRTVIPSATHRDNIMLPQHFDHFLVLDFEATCTDDGPILPYPEIIEFPVAKLDAKTWTVSSYFHQYVRPTANPIITSFCTHLTGIIQEMVDNQPTIDEVLQRFHLWMKHEGMLSSRTAFITCGDWDLGVMLPSEAKNKRFEVPQYLRQWINVKKSYCDHTGTFAKGLRDLLNAYGLQHAGRLHSGIDDVKTICAITSAIGKEGYVYRINGTTKDEALRSRVFRNITVQ</sequence>
<evidence type="ECO:0000256" key="1">
    <source>
        <dbReference type="ARBA" id="ARBA00022722"/>
    </source>
</evidence>
<dbReference type="InterPro" id="IPR047201">
    <property type="entry name" value="ERI-1_3'hExo-like"/>
</dbReference>
<dbReference type="SMART" id="SM00479">
    <property type="entry name" value="EXOIII"/>
    <property type="match status" value="1"/>
</dbReference>
<proteinExistence type="predicted"/>
<dbReference type="FunFam" id="3.30.420.10:FF:000200">
    <property type="entry name" value="Protein CBG10739"/>
    <property type="match status" value="1"/>
</dbReference>
<dbReference type="PANTHER" id="PTHR23044">
    <property type="entry name" value="3'-5' EXONUCLEASE ERI1-RELATED"/>
    <property type="match status" value="1"/>
</dbReference>
<dbReference type="CDD" id="cd06133">
    <property type="entry name" value="ERI-1_3'hExo_like"/>
    <property type="match status" value="1"/>
</dbReference>
<dbReference type="InterPro" id="IPR012337">
    <property type="entry name" value="RNaseH-like_sf"/>
</dbReference>
<evidence type="ECO:0000313" key="5">
    <source>
        <dbReference type="EMBL" id="CAJ0589198.1"/>
    </source>
</evidence>
<accession>A0AA36DMJ9</accession>
<dbReference type="GO" id="GO:0003676">
    <property type="term" value="F:nucleic acid binding"/>
    <property type="evidence" value="ECO:0007669"/>
    <property type="project" value="InterPro"/>
</dbReference>
<keyword evidence="6" id="KW-1185">Reference proteome</keyword>
<reference evidence="5" key="1">
    <citation type="submission" date="2023-07" db="EMBL/GenBank/DDBJ databases">
        <authorList>
            <consortium name="CYATHOMIX"/>
        </authorList>
    </citation>
    <scope>NUCLEOTIDE SEQUENCE</scope>
    <source>
        <strain evidence="5">N/A</strain>
    </source>
</reference>
<dbReference type="Gene3D" id="3.30.420.10">
    <property type="entry name" value="Ribonuclease H-like superfamily/Ribonuclease H"/>
    <property type="match status" value="1"/>
</dbReference>
<keyword evidence="3" id="KW-0269">Exonuclease</keyword>
<dbReference type="PANTHER" id="PTHR23044:SF61">
    <property type="entry name" value="3'-5' EXORIBONUCLEASE 1-RELATED"/>
    <property type="match status" value="1"/>
</dbReference>